<feature type="transmembrane region" description="Helical" evidence="6">
    <location>
        <begin position="427"/>
        <end position="446"/>
    </location>
</feature>
<dbReference type="PIRSF" id="PIRSF038958">
    <property type="entry name" value="PG_synth_SpoVB"/>
    <property type="match status" value="1"/>
</dbReference>
<dbReference type="InterPro" id="IPR050833">
    <property type="entry name" value="Poly_Biosynth_Transport"/>
</dbReference>
<dbReference type="Proteomes" id="UP000092573">
    <property type="component" value="Chromosome"/>
</dbReference>
<feature type="transmembrane region" description="Helical" evidence="6">
    <location>
        <begin position="274"/>
        <end position="294"/>
    </location>
</feature>
<dbReference type="OrthoDB" id="9775950at2"/>
<evidence type="ECO:0000256" key="1">
    <source>
        <dbReference type="ARBA" id="ARBA00004651"/>
    </source>
</evidence>
<gene>
    <name evidence="7" type="ORF">AWM70_18845</name>
</gene>
<keyword evidence="2" id="KW-1003">Cell membrane</keyword>
<feature type="transmembrane region" description="Helical" evidence="6">
    <location>
        <begin position="52"/>
        <end position="73"/>
    </location>
</feature>
<comment type="subcellular location">
    <subcellularLocation>
        <location evidence="1">Cell membrane</location>
        <topology evidence="1">Multi-pass membrane protein</topology>
    </subcellularLocation>
</comment>
<keyword evidence="3 6" id="KW-0812">Transmembrane</keyword>
<dbReference type="CDD" id="cd13124">
    <property type="entry name" value="MATE_SpoVB_like"/>
    <property type="match status" value="1"/>
</dbReference>
<feature type="transmembrane region" description="Helical" evidence="6">
    <location>
        <begin position="519"/>
        <end position="539"/>
    </location>
</feature>
<keyword evidence="5 6" id="KW-0472">Membrane</keyword>
<feature type="transmembrane region" description="Helical" evidence="6">
    <location>
        <begin position="364"/>
        <end position="385"/>
    </location>
</feature>
<feature type="transmembrane region" description="Helical" evidence="6">
    <location>
        <begin position="164"/>
        <end position="182"/>
    </location>
</feature>
<feature type="transmembrane region" description="Helical" evidence="6">
    <location>
        <begin position="94"/>
        <end position="118"/>
    </location>
</feature>
<name>A0A1B1N4P1_9BACL</name>
<proteinExistence type="predicted"/>
<dbReference type="STRING" id="1462996.AWM70_18845"/>
<keyword evidence="8" id="KW-1185">Reference proteome</keyword>
<evidence type="ECO:0000256" key="3">
    <source>
        <dbReference type="ARBA" id="ARBA00022692"/>
    </source>
</evidence>
<dbReference type="GO" id="GO:0005886">
    <property type="term" value="C:plasma membrane"/>
    <property type="evidence" value="ECO:0007669"/>
    <property type="project" value="UniProtKB-SubCell"/>
</dbReference>
<feature type="transmembrane region" description="Helical" evidence="6">
    <location>
        <begin position="188"/>
        <end position="211"/>
    </location>
</feature>
<dbReference type="KEGG" id="pyg:AWM70_18845"/>
<dbReference type="InterPro" id="IPR002797">
    <property type="entry name" value="Polysacc_synth"/>
</dbReference>
<dbReference type="InterPro" id="IPR024923">
    <property type="entry name" value="PG_synth_SpoVB"/>
</dbReference>
<feature type="transmembrane region" description="Helical" evidence="6">
    <location>
        <begin position="485"/>
        <end position="507"/>
    </location>
</feature>
<dbReference type="RefSeq" id="WP_068698974.1">
    <property type="nucleotide sequence ID" value="NZ_CP014167.1"/>
</dbReference>
<feature type="transmembrane region" description="Helical" evidence="6">
    <location>
        <begin position="452"/>
        <end position="473"/>
    </location>
</feature>
<dbReference type="EMBL" id="CP014167">
    <property type="protein sequence ID" value="ANS76376.1"/>
    <property type="molecule type" value="Genomic_DNA"/>
</dbReference>
<dbReference type="PANTHER" id="PTHR30250">
    <property type="entry name" value="PST FAMILY PREDICTED COLANIC ACID TRANSPORTER"/>
    <property type="match status" value="1"/>
</dbReference>
<evidence type="ECO:0000313" key="7">
    <source>
        <dbReference type="EMBL" id="ANS76376.1"/>
    </source>
</evidence>
<feature type="transmembrane region" description="Helical" evidence="6">
    <location>
        <begin position="397"/>
        <end position="420"/>
    </location>
</feature>
<organism evidence="7 8">
    <name type="scientific">Paenibacillus yonginensis</name>
    <dbReference type="NCBI Taxonomy" id="1462996"/>
    <lineage>
        <taxon>Bacteria</taxon>
        <taxon>Bacillati</taxon>
        <taxon>Bacillota</taxon>
        <taxon>Bacilli</taxon>
        <taxon>Bacillales</taxon>
        <taxon>Paenibacillaceae</taxon>
        <taxon>Paenibacillus</taxon>
    </lineage>
</organism>
<feature type="transmembrane region" description="Helical" evidence="6">
    <location>
        <begin position="124"/>
        <end position="143"/>
    </location>
</feature>
<keyword evidence="4 6" id="KW-1133">Transmembrane helix</keyword>
<protein>
    <submittedName>
        <fullName evidence="7">Uncharacterized protein</fullName>
    </submittedName>
</protein>
<dbReference type="PANTHER" id="PTHR30250:SF29">
    <property type="entry name" value="POLYSACCHARIDE BIOSYNTHESIS PROTEIN C-TERMINAL DOMAIN-CONTAINING PROTEIN"/>
    <property type="match status" value="1"/>
</dbReference>
<evidence type="ECO:0000256" key="5">
    <source>
        <dbReference type="ARBA" id="ARBA00023136"/>
    </source>
</evidence>
<evidence type="ECO:0000256" key="6">
    <source>
        <dbReference type="SAM" id="Phobius"/>
    </source>
</evidence>
<evidence type="ECO:0000256" key="4">
    <source>
        <dbReference type="ARBA" id="ARBA00022989"/>
    </source>
</evidence>
<dbReference type="Pfam" id="PF01943">
    <property type="entry name" value="Polysacc_synt"/>
    <property type="match status" value="1"/>
</dbReference>
<evidence type="ECO:0000256" key="2">
    <source>
        <dbReference type="ARBA" id="ARBA00022475"/>
    </source>
</evidence>
<accession>A0A1B1N4P1</accession>
<evidence type="ECO:0000313" key="8">
    <source>
        <dbReference type="Proteomes" id="UP000092573"/>
    </source>
</evidence>
<sequence length="573" mass="58987">MKESSTASKLLKGAALLGIAAILSKLLGTLQKIPLQNLGGDGVFGIYNTVYPFYTLLVTLATAGFPAAVSKFVAEREADQDERGARQVLKISAFIMMALGLVGSALLFFGASWVAGWIGSRELIPALRASAPALLFVPASAALRGYFQGRQNMLPTAVSQVTEQAVRVATMILLLLYLTSLNASDASIAGGAMFGSAAGGAAGLLAMLVFWRNAGRKTGRMKAFTGTGAAAETEALTGERTGHVTDKLKGLNVEASARRHAADPLSGMRLVKPLLAYALPICLAALAVPLLSLVDTFSLPRLLEEGGQSVMEQIGIYNRGIPLVQLINMLATSLSVLFIPAMAELKYKGELRAAAVQAGTALRWFWLIGCAASVGIGVLAEPINIMLYRNNTGSDTLLWLAFTAAPAALATVSAALLQGLGSVKAPALAMVLAAVLKAALNALLVPQLGVSGAALAGIAAYGLAAAVNLALLTRRLGFAPSLRTALWQPLLGLAAMAASVLLLRLGFAATGVGGGRLGAAAESLGGVLLGAAVFLAAALRLRLITGAELAALPRIGPKLAAVLGKLRLLPRRS</sequence>
<dbReference type="AlphaFoldDB" id="A0A1B1N4P1"/>
<reference evidence="7 8" key="1">
    <citation type="submission" date="2016-01" db="EMBL/GenBank/DDBJ databases">
        <title>Complete Genome Sequence of Paenibacillus yonginensis DCY84, a novel Plant Growth-Promoting Bacteria with Elicitation of Induced Systemic Resistance.</title>
        <authorList>
            <person name="Kim Y.J."/>
            <person name="Yang D.C."/>
            <person name="Sukweenadhi J."/>
        </authorList>
    </citation>
    <scope>NUCLEOTIDE SEQUENCE [LARGE SCALE GENOMIC DNA]</scope>
    <source>
        <strain evidence="7 8">DCY84</strain>
    </source>
</reference>
<feature type="transmembrane region" description="Helical" evidence="6">
    <location>
        <begin position="323"/>
        <end position="343"/>
    </location>
</feature>